<dbReference type="Proteomes" id="UP000036367">
    <property type="component" value="Unassembled WGS sequence"/>
</dbReference>
<dbReference type="AlphaFoldDB" id="A0A0J1BEE0"/>
<comment type="caution">
    <text evidence="1">The sequence shown here is derived from an EMBL/GenBank/DDBJ whole genome shotgun (WGS) entry which is preliminary data.</text>
</comment>
<evidence type="ECO:0000313" key="1">
    <source>
        <dbReference type="EMBL" id="KLU04957.1"/>
    </source>
</evidence>
<name>A0A0J1BEE0_RHOIS</name>
<dbReference type="EMBL" id="LECT01000024">
    <property type="protein sequence ID" value="KLU04957.1"/>
    <property type="molecule type" value="Genomic_DNA"/>
</dbReference>
<gene>
    <name evidence="1" type="ORF">RISK_002950</name>
</gene>
<organism evidence="1 2">
    <name type="scientific">Rhodopirellula islandica</name>
    <dbReference type="NCBI Taxonomy" id="595434"/>
    <lineage>
        <taxon>Bacteria</taxon>
        <taxon>Pseudomonadati</taxon>
        <taxon>Planctomycetota</taxon>
        <taxon>Planctomycetia</taxon>
        <taxon>Pirellulales</taxon>
        <taxon>Pirellulaceae</taxon>
        <taxon>Rhodopirellula</taxon>
    </lineage>
</organism>
<proteinExistence type="predicted"/>
<protein>
    <submittedName>
        <fullName evidence="1">Uncharacterized protein</fullName>
    </submittedName>
</protein>
<accession>A0A0J1BEE0</accession>
<reference evidence="1" key="1">
    <citation type="submission" date="2015-05" db="EMBL/GenBank/DDBJ databases">
        <title>Permanent draft genome of Rhodopirellula islandicus K833.</title>
        <authorList>
            <person name="Kizina J."/>
            <person name="Richter M."/>
            <person name="Glockner F.O."/>
            <person name="Harder J."/>
        </authorList>
    </citation>
    <scope>NUCLEOTIDE SEQUENCE [LARGE SCALE GENOMIC DNA]</scope>
    <source>
        <strain evidence="1">K833</strain>
    </source>
</reference>
<evidence type="ECO:0000313" key="2">
    <source>
        <dbReference type="Proteomes" id="UP000036367"/>
    </source>
</evidence>
<sequence length="112" mass="12162">MVPPHDVAPDGAVVDDVARYRLEMAGTICRSVTIARTCCPIERWGVDMPATLRPVLPVSKRPNRGAVTEESKLHVAAWFVFCRLSSLRDCLIGCGVSGPWVETQGWSAAVTP</sequence>
<keyword evidence="2" id="KW-1185">Reference proteome</keyword>